<dbReference type="PANTHER" id="PTHR45689">
    <property type="entry name" value="I[[H]] CHANNEL, ISOFORM E"/>
    <property type="match status" value="1"/>
</dbReference>
<dbReference type="Gene3D" id="2.60.120.10">
    <property type="entry name" value="Jelly Rolls"/>
    <property type="match status" value="1"/>
</dbReference>
<dbReference type="GO" id="GO:0005249">
    <property type="term" value="F:voltage-gated potassium channel activity"/>
    <property type="evidence" value="ECO:0007669"/>
    <property type="project" value="TreeGrafter"/>
</dbReference>
<dbReference type="PROSITE" id="PS00888">
    <property type="entry name" value="CNMP_BINDING_1"/>
    <property type="match status" value="1"/>
</dbReference>
<dbReference type="InterPro" id="IPR000595">
    <property type="entry name" value="cNMP-bd_dom"/>
</dbReference>
<keyword evidence="3" id="KW-1185">Reference proteome</keyword>
<dbReference type="GO" id="GO:0003254">
    <property type="term" value="P:regulation of membrane depolarization"/>
    <property type="evidence" value="ECO:0007669"/>
    <property type="project" value="TreeGrafter"/>
</dbReference>
<dbReference type="AlphaFoldDB" id="A0A6P3X603"/>
<reference evidence="4" key="1">
    <citation type="submission" date="2025-08" db="UniProtKB">
        <authorList>
            <consortium name="RefSeq"/>
        </authorList>
    </citation>
    <scope>IDENTIFICATION</scope>
</reference>
<dbReference type="SMART" id="SM00100">
    <property type="entry name" value="cNMP"/>
    <property type="match status" value="1"/>
</dbReference>
<dbReference type="KEGG" id="dqu:106743962"/>
<feature type="transmembrane region" description="Helical" evidence="1">
    <location>
        <begin position="220"/>
        <end position="245"/>
    </location>
</feature>
<feature type="transmembrane region" description="Helical" evidence="1">
    <location>
        <begin position="83"/>
        <end position="108"/>
    </location>
</feature>
<accession>A0A6P3X603</accession>
<keyword evidence="1" id="KW-0472">Membrane</keyword>
<feature type="transmembrane region" description="Helical" evidence="1">
    <location>
        <begin position="179"/>
        <end position="199"/>
    </location>
</feature>
<dbReference type="Proteomes" id="UP000515204">
    <property type="component" value="Unplaced"/>
</dbReference>
<feature type="transmembrane region" description="Helical" evidence="1">
    <location>
        <begin position="294"/>
        <end position="313"/>
    </location>
</feature>
<keyword evidence="1" id="KW-1133">Transmembrane helix</keyword>
<dbReference type="GeneID" id="106743962"/>
<dbReference type="SUPFAM" id="SSF51206">
    <property type="entry name" value="cAMP-binding domain-like"/>
    <property type="match status" value="1"/>
</dbReference>
<dbReference type="GO" id="GO:0035725">
    <property type="term" value="P:sodium ion transmembrane transport"/>
    <property type="evidence" value="ECO:0007669"/>
    <property type="project" value="TreeGrafter"/>
</dbReference>
<dbReference type="CDD" id="cd00038">
    <property type="entry name" value="CAP_ED"/>
    <property type="match status" value="1"/>
</dbReference>
<dbReference type="RefSeq" id="XP_014473811.1">
    <property type="nucleotide sequence ID" value="XM_014618325.1"/>
</dbReference>
<dbReference type="PANTHER" id="PTHR45689:SF14">
    <property type="entry name" value="CYCLIC NUCLEOTIDE-GATED CATION CHANNEL SUBUNIT A-LIKE PROTEIN"/>
    <property type="match status" value="1"/>
</dbReference>
<protein>
    <submittedName>
        <fullName evidence="4">Potassium/sodium hyperpolarization-activated cyclic nucleotide-gated channel 1-like</fullName>
    </submittedName>
</protein>
<dbReference type="PROSITE" id="PS50042">
    <property type="entry name" value="CNMP_BINDING_3"/>
    <property type="match status" value="1"/>
</dbReference>
<dbReference type="InterPro" id="IPR014710">
    <property type="entry name" value="RmlC-like_jellyroll"/>
</dbReference>
<keyword evidence="1" id="KW-0812">Transmembrane</keyword>
<evidence type="ECO:0000313" key="3">
    <source>
        <dbReference type="Proteomes" id="UP000515204"/>
    </source>
</evidence>
<feature type="transmembrane region" description="Helical" evidence="1">
    <location>
        <begin position="154"/>
        <end position="173"/>
    </location>
</feature>
<dbReference type="OrthoDB" id="2021138at2759"/>
<feature type="transmembrane region" description="Helical" evidence="1">
    <location>
        <begin position="114"/>
        <end position="133"/>
    </location>
</feature>
<dbReference type="InterPro" id="IPR018488">
    <property type="entry name" value="cNMP-bd_CS"/>
</dbReference>
<dbReference type="PRINTS" id="PR00103">
    <property type="entry name" value="CAMPKINASE"/>
</dbReference>
<gene>
    <name evidence="4" type="primary">LOC106743962</name>
</gene>
<sequence>MQHSPRVEHVCKMPKEEDPLTTLIPGTSVWSRLRRWFLRTRIVSRRHPFTRWCVKSNKAFRYDISRHIESYPYMIHPFSSFRIMWETAMTVFIIAALIVTPILFTFFVNHEKWHINHAINAVLVCDIVLWFLTGYYDHQTQSIILDSRIVASKYLRGFFVLNVLPVLPLEFLATAREPIWFLKSVNLLKIVWMRNLLIYSRRLYYVYRINFHLYKIAEMGVIMVIYVHWVACLEYYIPLIVAKVAGPDDESWIRSAYMLKRETRFQIYLACLHRALIALAASAHYLNMQTTEDIVYNLILTILGFFAFIYLLARFLQLMTTFHSTNKRHLKLIQQLQQYMRHKELPYFLQRRLLAYYNYRNQKGLERDKQIMRYVSPYLREKLLLHNYMSLLKNVELFRHLPQTIVTQLADALHSEIFITNDVLIKAGTRGDALYIVASGTVAVFNNVGKEICHLEDGAYFGEIALVMEDEWRIASVVAVENCEVHVLSRVNFQRVLAPYPDLLTHLQNVALAFLEQLLSLEEAGELDFSTLASVKINISSIKTRRRD</sequence>
<dbReference type="InterPro" id="IPR018490">
    <property type="entry name" value="cNMP-bd_dom_sf"/>
</dbReference>
<evidence type="ECO:0000259" key="2">
    <source>
        <dbReference type="PROSITE" id="PS50042"/>
    </source>
</evidence>
<evidence type="ECO:0000256" key="1">
    <source>
        <dbReference type="SAM" id="Phobius"/>
    </source>
</evidence>
<dbReference type="InterPro" id="IPR051413">
    <property type="entry name" value="K/Na_HCN_channel"/>
</dbReference>
<dbReference type="Gene3D" id="1.10.287.630">
    <property type="entry name" value="Helix hairpin bin"/>
    <property type="match status" value="1"/>
</dbReference>
<evidence type="ECO:0000313" key="4">
    <source>
        <dbReference type="RefSeq" id="XP_014473811.1"/>
    </source>
</evidence>
<dbReference type="Pfam" id="PF00027">
    <property type="entry name" value="cNMP_binding"/>
    <property type="match status" value="1"/>
</dbReference>
<proteinExistence type="predicted"/>
<name>A0A6P3X603_DINQU</name>
<feature type="transmembrane region" description="Helical" evidence="1">
    <location>
        <begin position="265"/>
        <end position="287"/>
    </location>
</feature>
<dbReference type="GO" id="GO:0098855">
    <property type="term" value="C:HCN channel complex"/>
    <property type="evidence" value="ECO:0007669"/>
    <property type="project" value="TreeGrafter"/>
</dbReference>
<organism evidence="3 4">
    <name type="scientific">Dinoponera quadriceps</name>
    <name type="common">South American ant</name>
    <dbReference type="NCBI Taxonomy" id="609295"/>
    <lineage>
        <taxon>Eukaryota</taxon>
        <taxon>Metazoa</taxon>
        <taxon>Ecdysozoa</taxon>
        <taxon>Arthropoda</taxon>
        <taxon>Hexapoda</taxon>
        <taxon>Insecta</taxon>
        <taxon>Pterygota</taxon>
        <taxon>Neoptera</taxon>
        <taxon>Endopterygota</taxon>
        <taxon>Hymenoptera</taxon>
        <taxon>Apocrita</taxon>
        <taxon>Aculeata</taxon>
        <taxon>Formicoidea</taxon>
        <taxon>Formicidae</taxon>
        <taxon>Ponerinae</taxon>
        <taxon>Ponerini</taxon>
        <taxon>Dinoponera</taxon>
    </lineage>
</organism>
<feature type="domain" description="Cyclic nucleotide-binding" evidence="2">
    <location>
        <begin position="397"/>
        <end position="503"/>
    </location>
</feature>